<dbReference type="PANTHER" id="PTHR38436:SF1">
    <property type="entry name" value="ESTER CYCLASE"/>
    <property type="match status" value="1"/>
</dbReference>
<dbReference type="PANTHER" id="PTHR38436">
    <property type="entry name" value="POLYKETIDE CYCLASE SNOAL-LIKE DOMAIN"/>
    <property type="match status" value="1"/>
</dbReference>
<feature type="chain" id="PRO_5046711688" evidence="1">
    <location>
        <begin position="28"/>
        <end position="174"/>
    </location>
</feature>
<proteinExistence type="predicted"/>
<evidence type="ECO:0000313" key="2">
    <source>
        <dbReference type="EMBL" id="MFA0792545.1"/>
    </source>
</evidence>
<dbReference type="RefSeq" id="WP_371844932.1">
    <property type="nucleotide sequence ID" value="NZ_JBGMEL010000030.1"/>
</dbReference>
<reference evidence="2 3" key="1">
    <citation type="submission" date="2024-08" db="EMBL/GenBank/DDBJ databases">
        <authorList>
            <person name="Ishaq N."/>
        </authorList>
    </citation>
    <scope>NUCLEOTIDE SEQUENCE [LARGE SCALE GENOMIC DNA]</scope>
    <source>
        <strain evidence="2 3">JCM 30400</strain>
    </source>
</reference>
<dbReference type="Gene3D" id="3.10.450.50">
    <property type="match status" value="1"/>
</dbReference>
<organism evidence="2 3">
    <name type="scientific">Microbulbifer echini</name>
    <dbReference type="NCBI Taxonomy" id="1529067"/>
    <lineage>
        <taxon>Bacteria</taxon>
        <taxon>Pseudomonadati</taxon>
        <taxon>Pseudomonadota</taxon>
        <taxon>Gammaproteobacteria</taxon>
        <taxon>Cellvibrionales</taxon>
        <taxon>Microbulbiferaceae</taxon>
        <taxon>Microbulbifer</taxon>
    </lineage>
</organism>
<sequence length="174" mass="19669">MSKLVFSFILTSAFFLFSMAHSTAAQSNNLEKNKKIAMQAVEWWLSGSDIDPKTIFSANYVNNLDSATNPSAGPQKRNLKEVEKEVEKFHSAFKDVKLLKIMQVAEGDLVATHVVIRANHVGSFMGEPPTKKTVTYDGVEFVKIENGKIIETWVTWDKYGFLRQMDALEFLDKD</sequence>
<keyword evidence="1" id="KW-0732">Signal</keyword>
<dbReference type="Proteomes" id="UP001569414">
    <property type="component" value="Unassembled WGS sequence"/>
</dbReference>
<comment type="caution">
    <text evidence="2">The sequence shown here is derived from an EMBL/GenBank/DDBJ whole genome shotgun (WGS) entry which is preliminary data.</text>
</comment>
<dbReference type="InterPro" id="IPR032710">
    <property type="entry name" value="NTF2-like_dom_sf"/>
</dbReference>
<feature type="signal peptide" evidence="1">
    <location>
        <begin position="1"/>
        <end position="27"/>
    </location>
</feature>
<dbReference type="InterPro" id="IPR009959">
    <property type="entry name" value="Cyclase_SnoaL-like"/>
</dbReference>
<name>A0ABV4NTD5_9GAMM</name>
<evidence type="ECO:0000313" key="3">
    <source>
        <dbReference type="Proteomes" id="UP001569414"/>
    </source>
</evidence>
<dbReference type="SUPFAM" id="SSF54427">
    <property type="entry name" value="NTF2-like"/>
    <property type="match status" value="1"/>
</dbReference>
<keyword evidence="3" id="KW-1185">Reference proteome</keyword>
<accession>A0ABV4NTD5</accession>
<dbReference type="Pfam" id="PF07366">
    <property type="entry name" value="SnoaL"/>
    <property type="match status" value="1"/>
</dbReference>
<protein>
    <submittedName>
        <fullName evidence="2">Ester cyclase</fullName>
    </submittedName>
</protein>
<gene>
    <name evidence="2" type="ORF">ACCI51_18560</name>
</gene>
<evidence type="ECO:0000256" key="1">
    <source>
        <dbReference type="SAM" id="SignalP"/>
    </source>
</evidence>
<dbReference type="EMBL" id="JBGMEL010000030">
    <property type="protein sequence ID" value="MFA0792545.1"/>
    <property type="molecule type" value="Genomic_DNA"/>
</dbReference>